<feature type="signal peptide" evidence="5">
    <location>
        <begin position="1"/>
        <end position="26"/>
    </location>
</feature>
<evidence type="ECO:0000256" key="5">
    <source>
        <dbReference type="SAM" id="SignalP"/>
    </source>
</evidence>
<dbReference type="SMART" id="SM00191">
    <property type="entry name" value="Int_alpha"/>
    <property type="match status" value="2"/>
</dbReference>
<feature type="compositionally biased region" description="Low complexity" evidence="4">
    <location>
        <begin position="241"/>
        <end position="286"/>
    </location>
</feature>
<accession>A0ABS7AWP2</accession>
<protein>
    <submittedName>
        <fullName evidence="6">FG-GAP repeat protein</fullName>
    </submittedName>
</protein>
<dbReference type="InterPro" id="IPR028994">
    <property type="entry name" value="Integrin_alpha_N"/>
</dbReference>
<dbReference type="InterPro" id="IPR013519">
    <property type="entry name" value="Int_alpha_beta-p"/>
</dbReference>
<dbReference type="PROSITE" id="PS51470">
    <property type="entry name" value="FG_GAP"/>
    <property type="match status" value="1"/>
</dbReference>
<evidence type="ECO:0000256" key="3">
    <source>
        <dbReference type="ARBA" id="ARBA00023180"/>
    </source>
</evidence>
<dbReference type="EMBL" id="JAHXZI010000001">
    <property type="protein sequence ID" value="MBW6432816.1"/>
    <property type="molecule type" value="Genomic_DNA"/>
</dbReference>
<dbReference type="Gene3D" id="2.130.10.130">
    <property type="entry name" value="Integrin alpha, N-terminal"/>
    <property type="match status" value="1"/>
</dbReference>
<organism evidence="6 7">
    <name type="scientific">Actinoplanes hulinensis</name>
    <dbReference type="NCBI Taxonomy" id="1144547"/>
    <lineage>
        <taxon>Bacteria</taxon>
        <taxon>Bacillati</taxon>
        <taxon>Actinomycetota</taxon>
        <taxon>Actinomycetes</taxon>
        <taxon>Micromonosporales</taxon>
        <taxon>Micromonosporaceae</taxon>
        <taxon>Actinoplanes</taxon>
    </lineage>
</organism>
<dbReference type="Pfam" id="PF01839">
    <property type="entry name" value="FG-GAP"/>
    <property type="match status" value="1"/>
</dbReference>
<dbReference type="InterPro" id="IPR013517">
    <property type="entry name" value="FG-GAP"/>
</dbReference>
<reference evidence="6 7" key="1">
    <citation type="journal article" date="2013" name="Antonie Van Leeuwenhoek">
        <title>Actinoplanes hulinensis sp. nov., a novel actinomycete isolated from soybean root (Glycine max (L.) Merr).</title>
        <authorList>
            <person name="Shen Y."/>
            <person name="Liu C."/>
            <person name="Wang X."/>
            <person name="Zhao J."/>
            <person name="Jia F."/>
            <person name="Zhang Y."/>
            <person name="Wang L."/>
            <person name="Yang D."/>
            <person name="Xiang W."/>
        </authorList>
    </citation>
    <scope>NUCLEOTIDE SEQUENCE [LARGE SCALE GENOMIC DNA]</scope>
    <source>
        <strain evidence="6 7">NEAU-M9</strain>
    </source>
</reference>
<feature type="region of interest" description="Disordered" evidence="4">
    <location>
        <begin position="187"/>
        <end position="293"/>
    </location>
</feature>
<dbReference type="SUPFAM" id="SSF69318">
    <property type="entry name" value="Integrin alpha N-terminal domain"/>
    <property type="match status" value="1"/>
</dbReference>
<evidence type="ECO:0000256" key="2">
    <source>
        <dbReference type="ARBA" id="ARBA00022737"/>
    </source>
</evidence>
<dbReference type="Proteomes" id="UP001519863">
    <property type="component" value="Unassembled WGS sequence"/>
</dbReference>
<evidence type="ECO:0000256" key="1">
    <source>
        <dbReference type="ARBA" id="ARBA00022729"/>
    </source>
</evidence>
<keyword evidence="2" id="KW-0677">Repeat</keyword>
<name>A0ABS7AWP2_9ACTN</name>
<feature type="chain" id="PRO_5046268524" evidence="5">
    <location>
        <begin position="27"/>
        <end position="293"/>
    </location>
</feature>
<gene>
    <name evidence="6" type="ORF">KZ829_03555</name>
</gene>
<keyword evidence="3" id="KW-0325">Glycoprotein</keyword>
<keyword evidence="1 5" id="KW-0732">Signal</keyword>
<comment type="caution">
    <text evidence="6">The sequence shown here is derived from an EMBL/GenBank/DDBJ whole genome shotgun (WGS) entry which is preliminary data.</text>
</comment>
<proteinExistence type="predicted"/>
<evidence type="ECO:0000256" key="4">
    <source>
        <dbReference type="SAM" id="MobiDB-lite"/>
    </source>
</evidence>
<evidence type="ECO:0000313" key="6">
    <source>
        <dbReference type="EMBL" id="MBW6432816.1"/>
    </source>
</evidence>
<sequence length="293" mass="29891">MRYTRSVLVAAIAGATVLTSPVAAEAASPTVTEVVRDGVTLLLERTPVSVRPYTGKGTSRADFDGDNRDDVAVFSNVGVAVAYSSAAHRDVLRTEIPGSGGGGFGYSMAAGNFNGDRYDDLAIGDYNEADLRNMGYVAGAVWIVPGGPGGLQPNRAQHFNQSTAGVPGLSVQGDWFGFSLAAGDITGDGRTSWPSASRASGSGTRRRPERPSCSRAVRAASPPVAPAGSARTPPGFPGRPAPRTSSASPSRSGGSTRTATRNLSSAPRASVRTAATTAAGPSPSSGERPPVCR</sequence>
<keyword evidence="7" id="KW-1185">Reference proteome</keyword>
<evidence type="ECO:0000313" key="7">
    <source>
        <dbReference type="Proteomes" id="UP001519863"/>
    </source>
</evidence>
<feature type="compositionally biased region" description="Low complexity" evidence="4">
    <location>
        <begin position="214"/>
        <end position="231"/>
    </location>
</feature>